<dbReference type="InterPro" id="IPR036273">
    <property type="entry name" value="CRAL/TRIO_N_dom_sf"/>
</dbReference>
<accession>A0AA36D031</accession>
<keyword evidence="3" id="KW-1185">Reference proteome</keyword>
<dbReference type="InterPro" id="IPR036865">
    <property type="entry name" value="CRAL-TRIO_dom_sf"/>
</dbReference>
<evidence type="ECO:0000259" key="1">
    <source>
        <dbReference type="PROSITE" id="PS50191"/>
    </source>
</evidence>
<dbReference type="Gene3D" id="3.40.525.10">
    <property type="entry name" value="CRAL-TRIO lipid binding domain"/>
    <property type="match status" value="1"/>
</dbReference>
<dbReference type="SUPFAM" id="SSF46938">
    <property type="entry name" value="CRAL/TRIO N-terminal domain"/>
    <property type="match status" value="1"/>
</dbReference>
<proteinExistence type="predicted"/>
<dbReference type="GO" id="GO:0140284">
    <property type="term" value="C:endoplasmic reticulum-endosome membrane contact site"/>
    <property type="evidence" value="ECO:0007669"/>
    <property type="project" value="TreeGrafter"/>
</dbReference>
<dbReference type="GO" id="GO:0012505">
    <property type="term" value="C:endomembrane system"/>
    <property type="evidence" value="ECO:0007669"/>
    <property type="project" value="TreeGrafter"/>
</dbReference>
<dbReference type="SUPFAM" id="SSF52087">
    <property type="entry name" value="CRAL/TRIO domain"/>
    <property type="match status" value="1"/>
</dbReference>
<dbReference type="EMBL" id="CATQJA010002654">
    <property type="protein sequence ID" value="CAJ0578557.1"/>
    <property type="molecule type" value="Genomic_DNA"/>
</dbReference>
<evidence type="ECO:0000313" key="2">
    <source>
        <dbReference type="EMBL" id="CAJ0578557.1"/>
    </source>
</evidence>
<dbReference type="Proteomes" id="UP001177023">
    <property type="component" value="Unassembled WGS sequence"/>
</dbReference>
<name>A0AA36D031_9BILA</name>
<dbReference type="PANTHER" id="PTHR46384:SF1">
    <property type="entry name" value="MOTILE SPERM DOMAIN-CONTAINING PROTEIN 2"/>
    <property type="match status" value="1"/>
</dbReference>
<dbReference type="PANTHER" id="PTHR46384">
    <property type="entry name" value="MOTILE SPERM DOMAIN-CONTAINING PROTEIN 2"/>
    <property type="match status" value="1"/>
</dbReference>
<gene>
    <name evidence="2" type="ORF">MSPICULIGERA_LOCUS16805</name>
</gene>
<dbReference type="InterPro" id="IPR053012">
    <property type="entry name" value="ER-organelle_contact"/>
</dbReference>
<dbReference type="SMART" id="SM00516">
    <property type="entry name" value="SEC14"/>
    <property type="match status" value="1"/>
</dbReference>
<dbReference type="PROSITE" id="PS50191">
    <property type="entry name" value="CRAL_TRIO"/>
    <property type="match status" value="1"/>
</dbReference>
<comment type="caution">
    <text evidence="2">The sequence shown here is derived from an EMBL/GenBank/DDBJ whole genome shotgun (WGS) entry which is preliminary data.</text>
</comment>
<sequence length="284" mass="32735">MSSTRQFHRCLSTVSTDSTRHHMLVAELRKRLREGGYLRKCSGSDARLVDNDDSLLLAFVQAFDGDLDVVLAVVLEWLKWRQHFDVEHLSILSLKPALDRSLMYIHGSDVEGNPILWLQMREHFPGDKTSEQLFVYWLERHYFASHGAALCLLIDMSGCSLKNMDFDLFKFILHALKFYYPLCVQDIIIFDSPSILNASWKVIRSWLGAGHPQIHQVGREAVRQYIHTNSLPVHMGGHDEWGFSMEELASCVPQRLTPDRNAMLEILDDEDEPRPDLDSFPVKR</sequence>
<dbReference type="AlphaFoldDB" id="A0AA36D031"/>
<dbReference type="CDD" id="cd00170">
    <property type="entry name" value="SEC14"/>
    <property type="match status" value="1"/>
</dbReference>
<dbReference type="InterPro" id="IPR001251">
    <property type="entry name" value="CRAL-TRIO_dom"/>
</dbReference>
<dbReference type="Pfam" id="PF00650">
    <property type="entry name" value="CRAL_TRIO"/>
    <property type="match status" value="1"/>
</dbReference>
<feature type="non-terminal residue" evidence="2">
    <location>
        <position position="284"/>
    </location>
</feature>
<organism evidence="2 3">
    <name type="scientific">Mesorhabditis spiculigera</name>
    <dbReference type="NCBI Taxonomy" id="96644"/>
    <lineage>
        <taxon>Eukaryota</taxon>
        <taxon>Metazoa</taxon>
        <taxon>Ecdysozoa</taxon>
        <taxon>Nematoda</taxon>
        <taxon>Chromadorea</taxon>
        <taxon>Rhabditida</taxon>
        <taxon>Rhabditina</taxon>
        <taxon>Rhabditomorpha</taxon>
        <taxon>Rhabditoidea</taxon>
        <taxon>Rhabditidae</taxon>
        <taxon>Mesorhabditinae</taxon>
        <taxon>Mesorhabditis</taxon>
    </lineage>
</organism>
<protein>
    <recommendedName>
        <fullName evidence="1">CRAL-TRIO domain-containing protein</fullName>
    </recommendedName>
</protein>
<reference evidence="2" key="1">
    <citation type="submission" date="2023-06" db="EMBL/GenBank/DDBJ databases">
        <authorList>
            <person name="Delattre M."/>
        </authorList>
    </citation>
    <scope>NUCLEOTIDE SEQUENCE</scope>
    <source>
        <strain evidence="2">AF72</strain>
    </source>
</reference>
<feature type="domain" description="CRAL-TRIO" evidence="1">
    <location>
        <begin position="105"/>
        <end position="243"/>
    </location>
</feature>
<evidence type="ECO:0000313" key="3">
    <source>
        <dbReference type="Proteomes" id="UP001177023"/>
    </source>
</evidence>